<accession>A0A9D2YS46</accession>
<feature type="coiled-coil region" evidence="4">
    <location>
        <begin position="425"/>
        <end position="473"/>
    </location>
</feature>
<evidence type="ECO:0000259" key="5">
    <source>
        <dbReference type="PROSITE" id="PS51720"/>
    </source>
</evidence>
<dbReference type="InterPro" id="IPR006703">
    <property type="entry name" value="G_AIG1"/>
</dbReference>
<dbReference type="PANTHER" id="PTHR10903:SF179">
    <property type="entry name" value="GTPASE IMAP FAMILY MEMBER 8"/>
    <property type="match status" value="1"/>
</dbReference>
<dbReference type="FunFam" id="3.40.50.300:FF:001809">
    <property type="entry name" value="Si:ch1073-365p7.2"/>
    <property type="match status" value="2"/>
</dbReference>
<gene>
    <name evidence="6" type="ORF">G4P62_004988</name>
</gene>
<reference evidence="6" key="1">
    <citation type="submission" date="2020-03" db="EMBL/GenBank/DDBJ databases">
        <title>Intra-Species Differences in Population Size shape Life History and Genome Evolution.</title>
        <authorList>
            <person name="Willemsen D."/>
            <person name="Cui R."/>
            <person name="Valenzano D.R."/>
        </authorList>
    </citation>
    <scope>NUCLEOTIDE SEQUENCE</scope>
    <source>
        <strain evidence="6">GRZ</strain>
        <tissue evidence="6">Whole</tissue>
    </source>
</reference>
<keyword evidence="4" id="KW-0175">Coiled coil</keyword>
<keyword evidence="2" id="KW-0547">Nucleotide-binding</keyword>
<feature type="domain" description="AIG1-type G" evidence="5">
    <location>
        <begin position="234"/>
        <end position="434"/>
    </location>
</feature>
<organism evidence="6 7">
    <name type="scientific">Nothobranchius furzeri</name>
    <name type="common">Turquoise killifish</name>
    <dbReference type="NCBI Taxonomy" id="105023"/>
    <lineage>
        <taxon>Eukaryota</taxon>
        <taxon>Metazoa</taxon>
        <taxon>Chordata</taxon>
        <taxon>Craniata</taxon>
        <taxon>Vertebrata</taxon>
        <taxon>Euteleostomi</taxon>
        <taxon>Actinopterygii</taxon>
        <taxon>Neopterygii</taxon>
        <taxon>Teleostei</taxon>
        <taxon>Neoteleostei</taxon>
        <taxon>Acanthomorphata</taxon>
        <taxon>Ovalentaria</taxon>
        <taxon>Atherinomorphae</taxon>
        <taxon>Cyprinodontiformes</taxon>
        <taxon>Nothobranchiidae</taxon>
        <taxon>Nothobranchius</taxon>
    </lineage>
</organism>
<dbReference type="PANTHER" id="PTHR10903">
    <property type="entry name" value="GTPASE, IMAP FAMILY MEMBER-RELATED"/>
    <property type="match status" value="1"/>
</dbReference>
<feature type="non-terminal residue" evidence="6">
    <location>
        <position position="1"/>
    </location>
</feature>
<dbReference type="SUPFAM" id="SSF52540">
    <property type="entry name" value="P-loop containing nucleoside triphosphate hydrolases"/>
    <property type="match status" value="3"/>
</dbReference>
<evidence type="ECO:0000256" key="4">
    <source>
        <dbReference type="SAM" id="Coils"/>
    </source>
</evidence>
<dbReference type="InterPro" id="IPR045058">
    <property type="entry name" value="GIMA/IAN/Toc"/>
</dbReference>
<evidence type="ECO:0000256" key="3">
    <source>
        <dbReference type="ARBA" id="ARBA00023134"/>
    </source>
</evidence>
<comment type="similarity">
    <text evidence="1">Belongs to the TRAFAC class TrmE-Era-EngA-EngB-Septin-like GTPase superfamily. AIG1/Toc34/Toc159-like paraseptin GTPase family. IAN subfamily.</text>
</comment>
<feature type="coiled-coil region" evidence="4">
    <location>
        <begin position="870"/>
        <end position="901"/>
    </location>
</feature>
<keyword evidence="3" id="KW-0342">GTP-binding</keyword>
<dbReference type="Gene3D" id="3.40.50.300">
    <property type="entry name" value="P-loop containing nucleotide triphosphate hydrolases"/>
    <property type="match status" value="3"/>
</dbReference>
<evidence type="ECO:0000256" key="1">
    <source>
        <dbReference type="ARBA" id="ARBA00008535"/>
    </source>
</evidence>
<name>A0A9D2YS46_NOTFU</name>
<protein>
    <submittedName>
        <fullName evidence="6">GTPase IMAP family member 8-like</fullName>
    </submittedName>
</protein>
<dbReference type="EMBL" id="JAAVVJ010000003">
    <property type="protein sequence ID" value="KAF7225825.1"/>
    <property type="molecule type" value="Genomic_DNA"/>
</dbReference>
<dbReference type="GO" id="GO:0005525">
    <property type="term" value="F:GTP binding"/>
    <property type="evidence" value="ECO:0007669"/>
    <property type="project" value="UniProtKB-KW"/>
</dbReference>
<dbReference type="InterPro" id="IPR027417">
    <property type="entry name" value="P-loop_NTPase"/>
</dbReference>
<feature type="domain" description="AIG1-type G" evidence="5">
    <location>
        <begin position="5"/>
        <end position="214"/>
    </location>
</feature>
<comment type="caution">
    <text evidence="6">The sequence shown here is derived from an EMBL/GenBank/DDBJ whole genome shotgun (WGS) entry which is preliminary data.</text>
</comment>
<evidence type="ECO:0000256" key="2">
    <source>
        <dbReference type="ARBA" id="ARBA00022741"/>
    </source>
</evidence>
<feature type="domain" description="AIG1-type G" evidence="5">
    <location>
        <begin position="470"/>
        <end position="654"/>
    </location>
</feature>
<evidence type="ECO:0000313" key="6">
    <source>
        <dbReference type="EMBL" id="KAF7225825.1"/>
    </source>
</evidence>
<dbReference type="PROSITE" id="PS51720">
    <property type="entry name" value="G_AIG1"/>
    <property type="match status" value="3"/>
</dbReference>
<evidence type="ECO:0000313" key="7">
    <source>
        <dbReference type="Proteomes" id="UP000822369"/>
    </source>
</evidence>
<proteinExistence type="inferred from homology"/>
<dbReference type="AlphaFoldDB" id="A0A9D2YS46"/>
<dbReference type="Pfam" id="PF04548">
    <property type="entry name" value="AIG1"/>
    <property type="match status" value="3"/>
</dbReference>
<sequence>TGLCASHLKIVLLGGRNSGKNSLGNLILAKEEFVTKERTSCSRRLGVVTGRWVTVVDTPGWWCDFTAEDTSPLVKREITASLCLCSPGPHVFLITVKASSFFSERRRRSVEEHVSLLGEGVWSHCIVVFTFADRSEHIEAEEFVQRGGKSLRWLTERCGQRCHSVLLNGDTKRAELLVKIQKLVTDNGNRVFEMQDSIVQAAAEERRRVDERAQIRFIRMKYYRSLMRERLRPVTDIRFVLLGAKGSGKTSALNTILGRESSQQPGRTAQCCVGEGVVFGRQVTVVDTPGWWMNYFCDETSVYDRREIVLSLSLCPPGPHVFLLVIRVDRAFPETYRRSVQEHLELISQHIWSHIILLFSFGDWLGATTTEQYIESEGEALRWLVEKCGNRYHVLNSKTKGDGFQVRELIGKIEEMMSCDIGWHYEIERKELEELERRMKSEAETARERLMKKERQRQKAKCELDELHRLQELRITLVGGRKAGRSSCGNTILSRKCFSTDTQTVSCHEHLCKITGKLVSVTDTPGYSPVTSELLMTPCAILLVVNISSSFTDLHLDALEKQLETGGGQLWSRAMVLFSYGDWLGGTNIEERIESEGHLLQELVERCGNRYHVLDNRNWGDGAQVRELIELVEEMLLGQRMAVRHSSDQMCENIHSEDATPEKMHMKNKTSCRHQLSTGLTDSSTSCSESSDAAQTVALRVRRTRRQPEFTSLDRNSFKSFAASVRKQEVRWTTDLLVRFPYSLLRPNNDSLTLSRRCQTMLLVPCQSQPSVSSEDDGISLHSLCHPALRERTLQRVCESGGLQDLIDQWGHSSLDELEAFIDSYFDMVWGQTMGSFQPPECDHSATEQAALTKEDGGEVLLSIDKKLSKLELLEEIRGELAELRNAIQELKKKNEKGNDNTI</sequence>
<dbReference type="Proteomes" id="UP000822369">
    <property type="component" value="Chromosome 3"/>
</dbReference>